<dbReference type="Gene3D" id="3.30.830.10">
    <property type="entry name" value="Metalloenzyme, LuxS/M16 peptidase-like"/>
    <property type="match status" value="2"/>
</dbReference>
<dbReference type="InterPro" id="IPR007863">
    <property type="entry name" value="Peptidase_M16_C"/>
</dbReference>
<dbReference type="AlphaFoldDB" id="K9HPW2"/>
<dbReference type="Pfam" id="PF00675">
    <property type="entry name" value="Peptidase_M16"/>
    <property type="match status" value="1"/>
</dbReference>
<dbReference type="PATRIC" id="fig|1238182.3.peg.361"/>
<accession>K9HPW2</accession>
<dbReference type="GO" id="GO:0046872">
    <property type="term" value="F:metal ion binding"/>
    <property type="evidence" value="ECO:0007669"/>
    <property type="project" value="InterPro"/>
</dbReference>
<feature type="domain" description="Peptidase M16 C-terminal" evidence="2">
    <location>
        <begin position="204"/>
        <end position="379"/>
    </location>
</feature>
<dbReference type="PANTHER" id="PTHR11851:SF224">
    <property type="entry name" value="PROCESSING PROTEASE"/>
    <property type="match status" value="1"/>
</dbReference>
<keyword evidence="4" id="KW-1185">Reference proteome</keyword>
<dbReference type="InterPro" id="IPR050361">
    <property type="entry name" value="MPP/UQCRC_Complex"/>
</dbReference>
<comment type="caution">
    <text evidence="3">The sequence shown here is derived from an EMBL/GenBank/DDBJ whole genome shotgun (WGS) entry which is preliminary data.</text>
</comment>
<dbReference type="Proteomes" id="UP000009881">
    <property type="component" value="Unassembled WGS sequence"/>
</dbReference>
<reference evidence="3 4" key="1">
    <citation type="journal article" date="2013" name="Genome Announc.">
        <title>Draft Genome Sequence of an Alphaproteobacterium, Caenispirillum salinarum AK4(T), Isolated from a Solar Saltern.</title>
        <authorList>
            <person name="Khatri I."/>
            <person name="Singh A."/>
            <person name="Korpole S."/>
            <person name="Pinnaka A.K."/>
            <person name="Subramanian S."/>
        </authorList>
    </citation>
    <scope>NUCLEOTIDE SEQUENCE [LARGE SCALE GENOMIC DNA]</scope>
    <source>
        <strain evidence="3 4">AK4</strain>
    </source>
</reference>
<dbReference type="STRING" id="1238182.C882_2401"/>
<dbReference type="eggNOG" id="COG0612">
    <property type="taxonomic scope" value="Bacteria"/>
</dbReference>
<evidence type="ECO:0000313" key="4">
    <source>
        <dbReference type="Proteomes" id="UP000009881"/>
    </source>
</evidence>
<dbReference type="SUPFAM" id="SSF63411">
    <property type="entry name" value="LuxS/MPP-like metallohydrolase"/>
    <property type="match status" value="2"/>
</dbReference>
<evidence type="ECO:0000313" key="3">
    <source>
        <dbReference type="EMBL" id="EKV32323.1"/>
    </source>
</evidence>
<protein>
    <submittedName>
        <fullName evidence="3">Peptidase M16-like protein</fullName>
    </submittedName>
</protein>
<evidence type="ECO:0000259" key="2">
    <source>
        <dbReference type="Pfam" id="PF05193"/>
    </source>
</evidence>
<dbReference type="PANTHER" id="PTHR11851">
    <property type="entry name" value="METALLOPROTEASE"/>
    <property type="match status" value="1"/>
</dbReference>
<feature type="domain" description="Peptidase M16 N-terminal" evidence="1">
    <location>
        <begin position="54"/>
        <end position="164"/>
    </location>
</feature>
<gene>
    <name evidence="3" type="ORF">C882_2401</name>
</gene>
<dbReference type="InterPro" id="IPR011765">
    <property type="entry name" value="Pept_M16_N"/>
</dbReference>
<evidence type="ECO:0000259" key="1">
    <source>
        <dbReference type="Pfam" id="PF00675"/>
    </source>
</evidence>
<name>K9HPW2_9PROT</name>
<dbReference type="Pfam" id="PF05193">
    <property type="entry name" value="Peptidase_M16_C"/>
    <property type="match status" value="1"/>
</dbReference>
<organism evidence="3 4">
    <name type="scientific">Caenispirillum salinarum AK4</name>
    <dbReference type="NCBI Taxonomy" id="1238182"/>
    <lineage>
        <taxon>Bacteria</taxon>
        <taxon>Pseudomonadati</taxon>
        <taxon>Pseudomonadota</taxon>
        <taxon>Alphaproteobacteria</taxon>
        <taxon>Rhodospirillales</taxon>
        <taxon>Novispirillaceae</taxon>
        <taxon>Caenispirillum</taxon>
    </lineage>
</organism>
<dbReference type="RefSeq" id="WP_009538811.1">
    <property type="nucleotide sequence ID" value="NZ_ANHY01000003.1"/>
</dbReference>
<sequence>MTAMISALLPRGRRVLAAGAALAVAGLLALPSPARAIVEVERVVSDQGIEAWLAEDHTLPIVSLKFSFRGGSALDPEDKQGLANMVSGLLDEGAGDMDSFAFQSKLQDLAISISFDAGRDSFSGSLRTITENQETAFDLLEAAITAPRFDEEPVERIRNQILTGLRFDQTDPNTIASQRWFDEAFPDHPYAKRPEGTPETVKAITTADLETFVDTRFTRDRLVIGVAGAISPEELKPVLDAVFGSLPGTSDLPAVPDVDPTFAGETIFVEMDIPQTVAIFGHGGIPRDDPDFYPAYVLNYILGGGGFASRLMEEVREERGLAYSVYSYLYPLEHAALMIGGVATERARFDTSLEVIRDEWRKMAQAGPSRQELTDAKTYLTGAFPLRFSSTGAIASILTGMQLDDLPIDHLETRNDKVEAVTMEDVQRVAERLLKPGNLLVVAVGKAAEAAEQTNGDASN</sequence>
<dbReference type="InterPro" id="IPR011249">
    <property type="entry name" value="Metalloenz_LuxS/M16"/>
</dbReference>
<dbReference type="EMBL" id="ANHY01000003">
    <property type="protein sequence ID" value="EKV32323.1"/>
    <property type="molecule type" value="Genomic_DNA"/>
</dbReference>
<proteinExistence type="predicted"/>